<feature type="domain" description="PTS EIIC type-2" evidence="10">
    <location>
        <begin position="19"/>
        <end position="356"/>
    </location>
</feature>
<evidence type="ECO:0000313" key="12">
    <source>
        <dbReference type="Proteomes" id="UP001589609"/>
    </source>
</evidence>
<evidence type="ECO:0000256" key="8">
    <source>
        <dbReference type="ARBA" id="ARBA00023136"/>
    </source>
</evidence>
<gene>
    <name evidence="11" type="ORF">ACFFMS_04685</name>
</gene>
<dbReference type="InterPro" id="IPR050864">
    <property type="entry name" value="Bacterial_PTS_Sugar_Transport"/>
</dbReference>
<dbReference type="PANTHER" id="PTHR30505:SF28">
    <property type="entry name" value="PTS SYSTEM 2-O-ALPHA-MANNOSYL-D-GLYCERATE-SPECIFIC EIIABC COMPONENT"/>
    <property type="match status" value="1"/>
</dbReference>
<dbReference type="InterPro" id="IPR013014">
    <property type="entry name" value="PTS_EIIC_2"/>
</dbReference>
<dbReference type="Pfam" id="PF02378">
    <property type="entry name" value="PTS_EIIC"/>
    <property type="match status" value="1"/>
</dbReference>
<evidence type="ECO:0000256" key="3">
    <source>
        <dbReference type="ARBA" id="ARBA00022475"/>
    </source>
</evidence>
<evidence type="ECO:0000256" key="6">
    <source>
        <dbReference type="ARBA" id="ARBA00022692"/>
    </source>
</evidence>
<keyword evidence="7 9" id="KW-1133">Transmembrane helix</keyword>
<keyword evidence="6 9" id="KW-0812">Transmembrane</keyword>
<dbReference type="NCBIfam" id="TIGR01427">
    <property type="entry name" value="PTS_IIC_fructo"/>
    <property type="match status" value="1"/>
</dbReference>
<protein>
    <submittedName>
        <fullName evidence="11">PTS fructose transporter subunit IIC</fullName>
    </submittedName>
</protein>
<feature type="transmembrane region" description="Helical" evidence="9">
    <location>
        <begin position="149"/>
        <end position="169"/>
    </location>
</feature>
<evidence type="ECO:0000256" key="4">
    <source>
        <dbReference type="ARBA" id="ARBA00022597"/>
    </source>
</evidence>
<organism evidence="11 12">
    <name type="scientific">Ectobacillus funiculus</name>
    <dbReference type="NCBI Taxonomy" id="137993"/>
    <lineage>
        <taxon>Bacteria</taxon>
        <taxon>Bacillati</taxon>
        <taxon>Bacillota</taxon>
        <taxon>Bacilli</taxon>
        <taxon>Bacillales</taxon>
        <taxon>Bacillaceae</taxon>
        <taxon>Ectobacillus</taxon>
    </lineage>
</organism>
<proteinExistence type="predicted"/>
<feature type="transmembrane region" description="Helical" evidence="9">
    <location>
        <begin position="190"/>
        <end position="210"/>
    </location>
</feature>
<reference evidence="11 12" key="1">
    <citation type="submission" date="2024-09" db="EMBL/GenBank/DDBJ databases">
        <authorList>
            <person name="Sun Q."/>
            <person name="Mori K."/>
        </authorList>
    </citation>
    <scope>NUCLEOTIDE SEQUENCE [LARGE SCALE GENOMIC DNA]</scope>
    <source>
        <strain evidence="11 12">JCM 11201</strain>
    </source>
</reference>
<dbReference type="EMBL" id="JBHMAF010000017">
    <property type="protein sequence ID" value="MFB9757840.1"/>
    <property type="molecule type" value="Genomic_DNA"/>
</dbReference>
<keyword evidence="3" id="KW-1003">Cell membrane</keyword>
<keyword evidence="8 9" id="KW-0472">Membrane</keyword>
<dbReference type="PROSITE" id="PS51104">
    <property type="entry name" value="PTS_EIIC_TYPE_2"/>
    <property type="match status" value="1"/>
</dbReference>
<keyword evidence="2" id="KW-0813">Transport</keyword>
<evidence type="ECO:0000256" key="1">
    <source>
        <dbReference type="ARBA" id="ARBA00004429"/>
    </source>
</evidence>
<evidence type="ECO:0000256" key="9">
    <source>
        <dbReference type="SAM" id="Phobius"/>
    </source>
</evidence>
<feature type="transmembrane region" description="Helical" evidence="9">
    <location>
        <begin position="106"/>
        <end position="129"/>
    </location>
</feature>
<evidence type="ECO:0000313" key="11">
    <source>
        <dbReference type="EMBL" id="MFB9757840.1"/>
    </source>
</evidence>
<comment type="caution">
    <text evidence="11">The sequence shown here is derived from an EMBL/GenBank/DDBJ whole genome shotgun (WGS) entry which is preliminary data.</text>
</comment>
<dbReference type="InterPro" id="IPR003352">
    <property type="entry name" value="PTS_EIIC"/>
</dbReference>
<sequence length="356" mass="37755">MKRSGLFEGNSKESIHLSIYQHVMNGVSRTFPFVVCTGVLLAFSYIVRLLIANYAHVPPAGFTEQLISITENGNQAMQFIIPVLSGFIAMSIAGRSGLIVGLVGGFIALISNQGFIGSVLAGFLAGYTITGLRQLSSKLPQIVTTLRPVLLYPLFGVIFTCLIMIYITSGPIQGINNAFMGWLENLGTEHILLLGLLLGGMMAIDMGGPFNKIAFTFGITMLYSGNYAPQAAIMAGGMVPPLGLALATTFFSAKFTEQERRAGRMCYVMGASFITEGAIPFAVKNPICIVPACIIGSAIAGLLAMLFHIGLPAPHGGIFVVPLVIGNPFLYLAAILAGSFVTAIIIGLLKQKPTIE</sequence>
<keyword evidence="4" id="KW-0762">Sugar transport</keyword>
<feature type="transmembrane region" description="Helical" evidence="9">
    <location>
        <begin position="31"/>
        <end position="55"/>
    </location>
</feature>
<evidence type="ECO:0000256" key="5">
    <source>
        <dbReference type="ARBA" id="ARBA00022683"/>
    </source>
</evidence>
<keyword evidence="12" id="KW-1185">Reference proteome</keyword>
<evidence type="ECO:0000256" key="7">
    <source>
        <dbReference type="ARBA" id="ARBA00022989"/>
    </source>
</evidence>
<feature type="transmembrane region" description="Helical" evidence="9">
    <location>
        <begin position="329"/>
        <end position="349"/>
    </location>
</feature>
<dbReference type="Proteomes" id="UP001589609">
    <property type="component" value="Unassembled WGS sequence"/>
</dbReference>
<comment type="subcellular location">
    <subcellularLocation>
        <location evidence="1">Cell inner membrane</location>
        <topology evidence="1">Multi-pass membrane protein</topology>
    </subcellularLocation>
</comment>
<dbReference type="PANTHER" id="PTHR30505">
    <property type="entry name" value="FRUCTOSE-LIKE PERMEASE"/>
    <property type="match status" value="1"/>
</dbReference>
<feature type="transmembrane region" description="Helical" evidence="9">
    <location>
        <begin position="287"/>
        <end position="309"/>
    </location>
</feature>
<feature type="transmembrane region" description="Helical" evidence="9">
    <location>
        <begin position="230"/>
        <end position="251"/>
    </location>
</feature>
<dbReference type="RefSeq" id="WP_379948090.1">
    <property type="nucleotide sequence ID" value="NZ_JBHMAF010000017.1"/>
</dbReference>
<accession>A0ABV5WB85</accession>
<evidence type="ECO:0000256" key="2">
    <source>
        <dbReference type="ARBA" id="ARBA00022448"/>
    </source>
</evidence>
<name>A0ABV5WB85_9BACI</name>
<keyword evidence="5" id="KW-0598">Phosphotransferase system</keyword>
<evidence type="ECO:0000259" key="10">
    <source>
        <dbReference type="PROSITE" id="PS51104"/>
    </source>
</evidence>
<dbReference type="InterPro" id="IPR006327">
    <property type="entry name" value="PTS_IIC_fruc"/>
</dbReference>